<organism evidence="1">
    <name type="scientific">Anguilla anguilla</name>
    <name type="common">European freshwater eel</name>
    <name type="synonym">Muraena anguilla</name>
    <dbReference type="NCBI Taxonomy" id="7936"/>
    <lineage>
        <taxon>Eukaryota</taxon>
        <taxon>Metazoa</taxon>
        <taxon>Chordata</taxon>
        <taxon>Craniata</taxon>
        <taxon>Vertebrata</taxon>
        <taxon>Euteleostomi</taxon>
        <taxon>Actinopterygii</taxon>
        <taxon>Neopterygii</taxon>
        <taxon>Teleostei</taxon>
        <taxon>Anguilliformes</taxon>
        <taxon>Anguillidae</taxon>
        <taxon>Anguilla</taxon>
    </lineage>
</organism>
<reference evidence="1" key="1">
    <citation type="submission" date="2014-11" db="EMBL/GenBank/DDBJ databases">
        <authorList>
            <person name="Amaro Gonzalez C."/>
        </authorList>
    </citation>
    <scope>NUCLEOTIDE SEQUENCE</scope>
</reference>
<name>A0A0E9V163_ANGAN</name>
<evidence type="ECO:0000313" key="1">
    <source>
        <dbReference type="EMBL" id="JAH70988.1"/>
    </source>
</evidence>
<reference evidence="1" key="2">
    <citation type="journal article" date="2015" name="Fish Shellfish Immunol.">
        <title>Early steps in the European eel (Anguilla anguilla)-Vibrio vulnificus interaction in the gills: Role of the RtxA13 toxin.</title>
        <authorList>
            <person name="Callol A."/>
            <person name="Pajuelo D."/>
            <person name="Ebbesson L."/>
            <person name="Teles M."/>
            <person name="MacKenzie S."/>
            <person name="Amaro C."/>
        </authorList>
    </citation>
    <scope>NUCLEOTIDE SEQUENCE</scope>
</reference>
<dbReference type="AlphaFoldDB" id="A0A0E9V163"/>
<proteinExistence type="predicted"/>
<sequence length="48" mass="5454">MCCILDSEGHVSTKFQVINCPWQWGRSNCLLLSGEHATLLSQTPVMYR</sequence>
<dbReference type="EMBL" id="GBXM01037589">
    <property type="protein sequence ID" value="JAH70988.1"/>
    <property type="molecule type" value="Transcribed_RNA"/>
</dbReference>
<dbReference type="EMBL" id="GBXM01039550">
    <property type="protein sequence ID" value="JAH69027.1"/>
    <property type="molecule type" value="Transcribed_RNA"/>
</dbReference>
<accession>A0A0E9V163</accession>
<protein>
    <submittedName>
        <fullName evidence="1">Uncharacterized protein</fullName>
    </submittedName>
</protein>